<evidence type="ECO:0000256" key="3">
    <source>
        <dbReference type="ARBA" id="ARBA00022989"/>
    </source>
</evidence>
<comment type="caution">
    <text evidence="7">The sequence shown here is derived from an EMBL/GenBank/DDBJ whole genome shotgun (WGS) entry which is preliminary data.</text>
</comment>
<evidence type="ECO:0000256" key="2">
    <source>
        <dbReference type="ARBA" id="ARBA00022692"/>
    </source>
</evidence>
<accession>A0ABD0NAR2</accession>
<comment type="subcellular location">
    <subcellularLocation>
        <location evidence="1">Membrane</location>
        <topology evidence="1">Single-pass membrane protein</topology>
    </subcellularLocation>
</comment>
<evidence type="ECO:0000259" key="6">
    <source>
        <dbReference type="Pfam" id="PF13882"/>
    </source>
</evidence>
<name>A0ABD0NAR2_CIRMR</name>
<dbReference type="EMBL" id="JAMKFB020000023">
    <property type="protein sequence ID" value="KAL0158650.1"/>
    <property type="molecule type" value="Genomic_DNA"/>
</dbReference>
<evidence type="ECO:0000256" key="5">
    <source>
        <dbReference type="SAM" id="MobiDB-lite"/>
    </source>
</evidence>
<dbReference type="GO" id="GO:0016020">
    <property type="term" value="C:membrane"/>
    <property type="evidence" value="ECO:0007669"/>
    <property type="project" value="UniProtKB-SubCell"/>
</dbReference>
<evidence type="ECO:0000256" key="4">
    <source>
        <dbReference type="ARBA" id="ARBA00023136"/>
    </source>
</evidence>
<feature type="compositionally biased region" description="Acidic residues" evidence="5">
    <location>
        <begin position="18"/>
        <end position="39"/>
    </location>
</feature>
<sequence length="66" mass="7339">DNDEKPLKSSQQLFGDIKEDDSSEDSSVMSEEDDCEFNEDGSFIGEYSGYKRRVSTEVNGHAPVTS</sequence>
<evidence type="ECO:0000313" key="7">
    <source>
        <dbReference type="EMBL" id="KAL0158650.1"/>
    </source>
</evidence>
<evidence type="ECO:0000256" key="1">
    <source>
        <dbReference type="ARBA" id="ARBA00004167"/>
    </source>
</evidence>
<dbReference type="AlphaFoldDB" id="A0ABD0NAR2"/>
<protein>
    <recommendedName>
        <fullName evidence="6">Neurofascin/L1/NrCAM C-terminal domain-containing protein</fullName>
    </recommendedName>
</protein>
<feature type="non-terminal residue" evidence="7">
    <location>
        <position position="1"/>
    </location>
</feature>
<dbReference type="Proteomes" id="UP001529510">
    <property type="component" value="Unassembled WGS sequence"/>
</dbReference>
<dbReference type="Pfam" id="PF13882">
    <property type="entry name" value="Bravo_FIGEY"/>
    <property type="match status" value="1"/>
</dbReference>
<feature type="domain" description="Neurofascin/L1/NrCAM C-terminal" evidence="6">
    <location>
        <begin position="1"/>
        <end position="50"/>
    </location>
</feature>
<keyword evidence="2" id="KW-0812">Transmembrane</keyword>
<dbReference type="InterPro" id="IPR026966">
    <property type="entry name" value="Neurofascin/L1/NrCAM_C"/>
</dbReference>
<proteinExistence type="predicted"/>
<reference evidence="7 8" key="1">
    <citation type="submission" date="2024-05" db="EMBL/GenBank/DDBJ databases">
        <title>Genome sequencing and assembly of Indian major carp, Cirrhinus mrigala (Hamilton, 1822).</title>
        <authorList>
            <person name="Mohindra V."/>
            <person name="Chowdhury L.M."/>
            <person name="Lal K."/>
            <person name="Jena J.K."/>
        </authorList>
    </citation>
    <scope>NUCLEOTIDE SEQUENCE [LARGE SCALE GENOMIC DNA]</scope>
    <source>
        <strain evidence="7">CM1030</strain>
        <tissue evidence="7">Blood</tissue>
    </source>
</reference>
<feature type="region of interest" description="Disordered" evidence="5">
    <location>
        <begin position="1"/>
        <end position="41"/>
    </location>
</feature>
<organism evidence="7 8">
    <name type="scientific">Cirrhinus mrigala</name>
    <name type="common">Mrigala</name>
    <dbReference type="NCBI Taxonomy" id="683832"/>
    <lineage>
        <taxon>Eukaryota</taxon>
        <taxon>Metazoa</taxon>
        <taxon>Chordata</taxon>
        <taxon>Craniata</taxon>
        <taxon>Vertebrata</taxon>
        <taxon>Euteleostomi</taxon>
        <taxon>Actinopterygii</taxon>
        <taxon>Neopterygii</taxon>
        <taxon>Teleostei</taxon>
        <taxon>Ostariophysi</taxon>
        <taxon>Cypriniformes</taxon>
        <taxon>Cyprinidae</taxon>
        <taxon>Labeoninae</taxon>
        <taxon>Labeonini</taxon>
        <taxon>Cirrhinus</taxon>
    </lineage>
</organism>
<keyword evidence="3" id="KW-1133">Transmembrane helix</keyword>
<keyword evidence="8" id="KW-1185">Reference proteome</keyword>
<keyword evidence="4" id="KW-0472">Membrane</keyword>
<gene>
    <name evidence="7" type="ORF">M9458_046726</name>
</gene>
<evidence type="ECO:0000313" key="8">
    <source>
        <dbReference type="Proteomes" id="UP001529510"/>
    </source>
</evidence>